<organism evidence="1 2">
    <name type="scientific">Gracilariopsis chorda</name>
    <dbReference type="NCBI Taxonomy" id="448386"/>
    <lineage>
        <taxon>Eukaryota</taxon>
        <taxon>Rhodophyta</taxon>
        <taxon>Florideophyceae</taxon>
        <taxon>Rhodymeniophycidae</taxon>
        <taxon>Gracilariales</taxon>
        <taxon>Gracilariaceae</taxon>
        <taxon>Gracilariopsis</taxon>
    </lineage>
</organism>
<dbReference type="SUPFAM" id="SSF56059">
    <property type="entry name" value="Glutathione synthetase ATP-binding domain-like"/>
    <property type="match status" value="1"/>
</dbReference>
<sequence length="196" mass="21579">MNTAITLSNLLSNQVPLAMTDKSQFKQGRYVYSFGNGNAEGNEEMRAVLDGKVAGLAQMSAFGLPVPPGPHDYHRGVHLVSKQGGNYPPGLDSNVAKSLLMVEKLTGARFGNAHRRLLVSVRSGARASVPGMMDIVLNLGLNDHTVRELETQSGDHRFAYDSYCRFIQMFGDVVMGFDHHHFADILHKHKKFADLL</sequence>
<accession>A0A2V3ICQ1</accession>
<dbReference type="PANTHER" id="PTHR22931:SF9">
    <property type="entry name" value="PYRUVATE, PHOSPHATE DIKINASE 1, CHLOROPLASTIC"/>
    <property type="match status" value="1"/>
</dbReference>
<dbReference type="STRING" id="448386.A0A2V3ICQ1"/>
<evidence type="ECO:0000313" key="2">
    <source>
        <dbReference type="Proteomes" id="UP000247409"/>
    </source>
</evidence>
<keyword evidence="1" id="KW-0670">Pyruvate</keyword>
<reference evidence="1 2" key="1">
    <citation type="journal article" date="2018" name="Mol. Biol. Evol.">
        <title>Analysis of the draft genome of the red seaweed Gracilariopsis chorda provides insights into genome size evolution in Rhodophyta.</title>
        <authorList>
            <person name="Lee J."/>
            <person name="Yang E.C."/>
            <person name="Graf L."/>
            <person name="Yang J.H."/>
            <person name="Qiu H."/>
            <person name="Zel Zion U."/>
            <person name="Chan C.X."/>
            <person name="Stephens T.G."/>
            <person name="Weber A.P.M."/>
            <person name="Boo G.H."/>
            <person name="Boo S.M."/>
            <person name="Kim K.M."/>
            <person name="Shin Y."/>
            <person name="Jung M."/>
            <person name="Lee S.J."/>
            <person name="Yim H.S."/>
            <person name="Lee J.H."/>
            <person name="Bhattacharya D."/>
            <person name="Yoon H.S."/>
        </authorList>
    </citation>
    <scope>NUCLEOTIDE SEQUENCE [LARGE SCALE GENOMIC DNA]</scope>
    <source>
        <strain evidence="1 2">SKKU-2015</strain>
        <tissue evidence="1">Whole body</tissue>
    </source>
</reference>
<dbReference type="InterPro" id="IPR010121">
    <property type="entry name" value="Pyruvate_phosphate_dikinase"/>
</dbReference>
<dbReference type="GO" id="GO:0016301">
    <property type="term" value="F:kinase activity"/>
    <property type="evidence" value="ECO:0007669"/>
    <property type="project" value="UniProtKB-KW"/>
</dbReference>
<keyword evidence="2" id="KW-1185">Reference proteome</keyword>
<comment type="caution">
    <text evidence="1">The sequence shown here is derived from an EMBL/GenBank/DDBJ whole genome shotgun (WGS) entry which is preliminary data.</text>
</comment>
<keyword evidence="1" id="KW-0808">Transferase</keyword>
<evidence type="ECO:0000313" key="1">
    <source>
        <dbReference type="EMBL" id="PXF39857.1"/>
    </source>
</evidence>
<dbReference type="Gene3D" id="3.30.1490.20">
    <property type="entry name" value="ATP-grasp fold, A domain"/>
    <property type="match status" value="1"/>
</dbReference>
<dbReference type="GO" id="GO:0005524">
    <property type="term" value="F:ATP binding"/>
    <property type="evidence" value="ECO:0007669"/>
    <property type="project" value="InterPro"/>
</dbReference>
<keyword evidence="1" id="KW-0418">Kinase</keyword>
<dbReference type="AlphaFoldDB" id="A0A2V3ICQ1"/>
<dbReference type="GO" id="GO:0050242">
    <property type="term" value="F:pyruvate, phosphate dikinase activity"/>
    <property type="evidence" value="ECO:0007669"/>
    <property type="project" value="InterPro"/>
</dbReference>
<dbReference type="Proteomes" id="UP000247409">
    <property type="component" value="Unassembled WGS sequence"/>
</dbReference>
<name>A0A2V3ICQ1_9FLOR</name>
<dbReference type="EMBL" id="NBIV01000419">
    <property type="protein sequence ID" value="PXF39857.1"/>
    <property type="molecule type" value="Genomic_DNA"/>
</dbReference>
<proteinExistence type="predicted"/>
<dbReference type="PANTHER" id="PTHR22931">
    <property type="entry name" value="PHOSPHOENOLPYRUVATE DIKINASE-RELATED"/>
    <property type="match status" value="1"/>
</dbReference>
<protein>
    <submittedName>
        <fullName evidence="1">Pyruvate, phosphate dikinase</fullName>
    </submittedName>
</protein>
<dbReference type="InterPro" id="IPR013815">
    <property type="entry name" value="ATP_grasp_subdomain_1"/>
</dbReference>
<dbReference type="OrthoDB" id="436101at2759"/>
<gene>
    <name evidence="1" type="ORF">BWQ96_10436</name>
</gene>